<evidence type="ECO:0000313" key="1">
    <source>
        <dbReference type="EMBL" id="TCP05308.1"/>
    </source>
</evidence>
<dbReference type="GeneID" id="99686907"/>
<dbReference type="RefSeq" id="WP_132644322.1">
    <property type="nucleotide sequence ID" value="NZ_CP181386.1"/>
</dbReference>
<protein>
    <submittedName>
        <fullName evidence="1">Uncharacterized protein</fullName>
    </submittedName>
</protein>
<gene>
    <name evidence="1" type="ORF">EV684_101180</name>
</gene>
<dbReference type="OrthoDB" id="6710591at2"/>
<comment type="caution">
    <text evidence="1">The sequence shown here is derived from an EMBL/GenBank/DDBJ whole genome shotgun (WGS) entry which is preliminary data.</text>
</comment>
<proteinExistence type="predicted"/>
<organism evidence="1 2">
    <name type="scientific">Rubrivivax gelatinosus</name>
    <name type="common">Rhodocyclus gelatinosus</name>
    <name type="synonym">Rhodopseudomonas gelatinosa</name>
    <dbReference type="NCBI Taxonomy" id="28068"/>
    <lineage>
        <taxon>Bacteria</taxon>
        <taxon>Pseudomonadati</taxon>
        <taxon>Pseudomonadota</taxon>
        <taxon>Betaproteobacteria</taxon>
        <taxon>Burkholderiales</taxon>
        <taxon>Sphaerotilaceae</taxon>
        <taxon>Rubrivivax</taxon>
    </lineage>
</organism>
<dbReference type="AlphaFoldDB" id="A0A4V6NQ25"/>
<sequence>MGAIRKLIDDFDSSKEQGQMQRELVENLARLAESKAEFFELQISTNLRTAGSPDNQTVPVEAVLNSETYTHAIASDSVSKIGDSVSSALKSFCSGGKDEILTGVGNLITDALTVFLGSGGASTGTKKQYYVLTEGWSVVRVDLMAWYLEVQAQSIRSTMQKASAFVVVKSAVDLSKIRFNTFLNIYRGQLASMKLKDDQINTALDEARTIYDRFQRSNAPAVTGPHGSVLAVSSLPGKPQA</sequence>
<dbReference type="Proteomes" id="UP000295106">
    <property type="component" value="Unassembled WGS sequence"/>
</dbReference>
<evidence type="ECO:0000313" key="2">
    <source>
        <dbReference type="Proteomes" id="UP000295106"/>
    </source>
</evidence>
<dbReference type="EMBL" id="SLXD01000001">
    <property type="protein sequence ID" value="TCP05308.1"/>
    <property type="molecule type" value="Genomic_DNA"/>
</dbReference>
<reference evidence="1 2" key="1">
    <citation type="submission" date="2019-03" db="EMBL/GenBank/DDBJ databases">
        <title>Genomic Encyclopedia of Type Strains, Phase IV (KMG-IV): sequencing the most valuable type-strain genomes for metagenomic binning, comparative biology and taxonomic classification.</title>
        <authorList>
            <person name="Goeker M."/>
        </authorList>
    </citation>
    <scope>NUCLEOTIDE SEQUENCE [LARGE SCALE GENOMIC DNA]</scope>
    <source>
        <strain evidence="1 2">DSM 1709</strain>
    </source>
</reference>
<name>A0A4V6NQ25_RUBGE</name>
<accession>A0A4V6NQ25</accession>